<dbReference type="Proteomes" id="UP000515121">
    <property type="component" value="Unplaced"/>
</dbReference>
<evidence type="ECO:0000256" key="1">
    <source>
        <dbReference type="SAM" id="MobiDB-lite"/>
    </source>
</evidence>
<gene>
    <name evidence="3" type="primary">LOC111304309</name>
</gene>
<reference evidence="3" key="1">
    <citation type="submission" date="2025-08" db="UniProtKB">
        <authorList>
            <consortium name="RefSeq"/>
        </authorList>
    </citation>
    <scope>IDENTIFICATION</scope>
    <source>
        <tissue evidence="3">Fruit stalk</tissue>
    </source>
</reference>
<dbReference type="OrthoDB" id="778649at2759"/>
<protein>
    <submittedName>
        <fullName evidence="3">Uncharacterized protein LOC111304309</fullName>
    </submittedName>
</protein>
<proteinExistence type="predicted"/>
<dbReference type="InterPro" id="IPR040305">
    <property type="entry name" value="At1g75730-like"/>
</dbReference>
<feature type="compositionally biased region" description="Polar residues" evidence="1">
    <location>
        <begin position="17"/>
        <end position="26"/>
    </location>
</feature>
<feature type="region of interest" description="Disordered" evidence="1">
    <location>
        <begin position="59"/>
        <end position="81"/>
    </location>
</feature>
<feature type="compositionally biased region" description="Basic and acidic residues" evidence="1">
    <location>
        <begin position="1"/>
        <end position="14"/>
    </location>
</feature>
<keyword evidence="2" id="KW-1185">Reference proteome</keyword>
<feature type="region of interest" description="Disordered" evidence="1">
    <location>
        <begin position="1"/>
        <end position="35"/>
    </location>
</feature>
<name>A0A6P5ZW20_DURZI</name>
<sequence>MVSTEMDKSREVRRGTSRFSRQQIHNNKPKQSRPKLFFGFDGGDFVCLEKTKKEKIRRLSSVHGNRGSPIRCRNSYQNSKTEMGSCCSCDLSSDNRENQCPSHSQHSSSLVTNSTTKRFKVPKKFFGECNAVDHASVPRKLRSAMKKRGHESISPPLSDSMKLNHTLVGVELHKKDGAKKHKLNLKQGESDRSTKATVSGPITKDEEEVVETLYALAGMFPDGESMDKNKLSGESIEVKSSAPPETVESPVSAIEVKKGHTNSVCHLQAAETVPSSTIDELSNEAAKLNSVNEPAIQDQPDLPGQQKVPYGTR</sequence>
<dbReference type="RefSeq" id="XP_022756621.1">
    <property type="nucleotide sequence ID" value="XM_022900886.1"/>
</dbReference>
<feature type="region of interest" description="Disordered" evidence="1">
    <location>
        <begin position="284"/>
        <end position="313"/>
    </location>
</feature>
<feature type="region of interest" description="Disordered" evidence="1">
    <location>
        <begin position="178"/>
        <end position="204"/>
    </location>
</feature>
<dbReference type="GeneID" id="111304309"/>
<evidence type="ECO:0000313" key="3">
    <source>
        <dbReference type="RefSeq" id="XP_022756621.1"/>
    </source>
</evidence>
<organism evidence="2 3">
    <name type="scientific">Durio zibethinus</name>
    <name type="common">Durian</name>
    <dbReference type="NCBI Taxonomy" id="66656"/>
    <lineage>
        <taxon>Eukaryota</taxon>
        <taxon>Viridiplantae</taxon>
        <taxon>Streptophyta</taxon>
        <taxon>Embryophyta</taxon>
        <taxon>Tracheophyta</taxon>
        <taxon>Spermatophyta</taxon>
        <taxon>Magnoliopsida</taxon>
        <taxon>eudicotyledons</taxon>
        <taxon>Gunneridae</taxon>
        <taxon>Pentapetalae</taxon>
        <taxon>rosids</taxon>
        <taxon>malvids</taxon>
        <taxon>Malvales</taxon>
        <taxon>Malvaceae</taxon>
        <taxon>Helicteroideae</taxon>
        <taxon>Durio</taxon>
    </lineage>
</organism>
<dbReference type="PANTHER" id="PTHR34792:SF1">
    <property type="entry name" value="OS02G0121500 PROTEIN"/>
    <property type="match status" value="1"/>
</dbReference>
<dbReference type="AlphaFoldDB" id="A0A6P5ZW20"/>
<accession>A0A6P5ZW20</accession>
<dbReference type="KEGG" id="dzi:111304309"/>
<evidence type="ECO:0000313" key="2">
    <source>
        <dbReference type="Proteomes" id="UP000515121"/>
    </source>
</evidence>
<dbReference type="PANTHER" id="PTHR34792">
    <property type="entry name" value="OS02G0121500 PROTEIN"/>
    <property type="match status" value="1"/>
</dbReference>